<dbReference type="Proteomes" id="UP000233837">
    <property type="component" value="Unassembled WGS sequence"/>
</dbReference>
<dbReference type="EMBL" id="KZ502178">
    <property type="protein sequence ID" value="PKU82619.1"/>
    <property type="molecule type" value="Genomic_DNA"/>
</dbReference>
<protein>
    <submittedName>
        <fullName evidence="1">Uncharacterized protein</fullName>
    </submittedName>
</protein>
<keyword evidence="2" id="KW-1185">Reference proteome</keyword>
<reference evidence="1 2" key="1">
    <citation type="journal article" date="2016" name="Sci. Rep.">
        <title>The Dendrobium catenatum Lindl. genome sequence provides insights into polysaccharide synthase, floral development and adaptive evolution.</title>
        <authorList>
            <person name="Zhang G.Q."/>
            <person name="Xu Q."/>
            <person name="Bian C."/>
            <person name="Tsai W.C."/>
            <person name="Yeh C.M."/>
            <person name="Liu K.W."/>
            <person name="Yoshida K."/>
            <person name="Zhang L.S."/>
            <person name="Chang S.B."/>
            <person name="Chen F."/>
            <person name="Shi Y."/>
            <person name="Su Y.Y."/>
            <person name="Zhang Y.Q."/>
            <person name="Chen L.J."/>
            <person name="Yin Y."/>
            <person name="Lin M."/>
            <person name="Huang H."/>
            <person name="Deng H."/>
            <person name="Wang Z.W."/>
            <person name="Zhu S.L."/>
            <person name="Zhao X."/>
            <person name="Deng C."/>
            <person name="Niu S.C."/>
            <person name="Huang J."/>
            <person name="Wang M."/>
            <person name="Liu G.H."/>
            <person name="Yang H.J."/>
            <person name="Xiao X.J."/>
            <person name="Hsiao Y.Y."/>
            <person name="Wu W.L."/>
            <person name="Chen Y.Y."/>
            <person name="Mitsuda N."/>
            <person name="Ohme-Takagi M."/>
            <person name="Luo Y.B."/>
            <person name="Van de Peer Y."/>
            <person name="Liu Z.J."/>
        </authorList>
    </citation>
    <scope>NUCLEOTIDE SEQUENCE [LARGE SCALE GENOMIC DNA]</scope>
    <source>
        <tissue evidence="1">The whole plant</tissue>
    </source>
</reference>
<evidence type="ECO:0000313" key="1">
    <source>
        <dbReference type="EMBL" id="PKU82619.1"/>
    </source>
</evidence>
<reference evidence="1 2" key="2">
    <citation type="journal article" date="2017" name="Nature">
        <title>The Apostasia genome and the evolution of orchids.</title>
        <authorList>
            <person name="Zhang G.Q."/>
            <person name="Liu K.W."/>
            <person name="Li Z."/>
            <person name="Lohaus R."/>
            <person name="Hsiao Y.Y."/>
            <person name="Niu S.C."/>
            <person name="Wang J.Y."/>
            <person name="Lin Y.C."/>
            <person name="Xu Q."/>
            <person name="Chen L.J."/>
            <person name="Yoshida K."/>
            <person name="Fujiwara S."/>
            <person name="Wang Z.W."/>
            <person name="Zhang Y.Q."/>
            <person name="Mitsuda N."/>
            <person name="Wang M."/>
            <person name="Liu G.H."/>
            <person name="Pecoraro L."/>
            <person name="Huang H.X."/>
            <person name="Xiao X.J."/>
            <person name="Lin M."/>
            <person name="Wu X.Y."/>
            <person name="Wu W.L."/>
            <person name="Chen Y.Y."/>
            <person name="Chang S.B."/>
            <person name="Sakamoto S."/>
            <person name="Ohme-Takagi M."/>
            <person name="Yagi M."/>
            <person name="Zeng S.J."/>
            <person name="Shen C.Y."/>
            <person name="Yeh C.M."/>
            <person name="Luo Y.B."/>
            <person name="Tsai W.C."/>
            <person name="Van de Peer Y."/>
            <person name="Liu Z.J."/>
        </authorList>
    </citation>
    <scope>NUCLEOTIDE SEQUENCE [LARGE SCALE GENOMIC DNA]</scope>
    <source>
        <tissue evidence="1">The whole plant</tissue>
    </source>
</reference>
<sequence length="71" mass="8441">MHPNDSYLHNYNYFKVPLHVHYKLYTHRYTKRVNTIKTCMGPGERVIGTHMTSRDVAWVIKVESDPPKPDR</sequence>
<dbReference type="AlphaFoldDB" id="A0A2I0X3X7"/>
<name>A0A2I0X3X7_9ASPA</name>
<organism evidence="1 2">
    <name type="scientific">Dendrobium catenatum</name>
    <dbReference type="NCBI Taxonomy" id="906689"/>
    <lineage>
        <taxon>Eukaryota</taxon>
        <taxon>Viridiplantae</taxon>
        <taxon>Streptophyta</taxon>
        <taxon>Embryophyta</taxon>
        <taxon>Tracheophyta</taxon>
        <taxon>Spermatophyta</taxon>
        <taxon>Magnoliopsida</taxon>
        <taxon>Liliopsida</taxon>
        <taxon>Asparagales</taxon>
        <taxon>Orchidaceae</taxon>
        <taxon>Epidendroideae</taxon>
        <taxon>Malaxideae</taxon>
        <taxon>Dendrobiinae</taxon>
        <taxon>Dendrobium</taxon>
    </lineage>
</organism>
<accession>A0A2I0X3X7</accession>
<evidence type="ECO:0000313" key="2">
    <source>
        <dbReference type="Proteomes" id="UP000233837"/>
    </source>
</evidence>
<gene>
    <name evidence="1" type="ORF">MA16_Dca022787</name>
</gene>
<proteinExistence type="predicted"/>